<feature type="transmembrane region" description="Helical" evidence="7">
    <location>
        <begin position="129"/>
        <end position="149"/>
    </location>
</feature>
<dbReference type="SUPFAM" id="SSF103473">
    <property type="entry name" value="MFS general substrate transporter"/>
    <property type="match status" value="2"/>
</dbReference>
<keyword evidence="3 7" id="KW-0812">Transmembrane</keyword>
<feature type="transmembrane region" description="Helical" evidence="7">
    <location>
        <begin position="327"/>
        <end position="355"/>
    </location>
</feature>
<gene>
    <name evidence="9" type="ORF">MPDQ_001040</name>
</gene>
<dbReference type="Gene3D" id="1.20.1250.20">
    <property type="entry name" value="MFS general substrate transporter like domains"/>
    <property type="match status" value="1"/>
</dbReference>
<dbReference type="GO" id="GO:0022857">
    <property type="term" value="F:transmembrane transporter activity"/>
    <property type="evidence" value="ECO:0007669"/>
    <property type="project" value="InterPro"/>
</dbReference>
<dbReference type="Proteomes" id="UP000319663">
    <property type="component" value="Unassembled WGS sequence"/>
</dbReference>
<evidence type="ECO:0000256" key="5">
    <source>
        <dbReference type="ARBA" id="ARBA00023136"/>
    </source>
</evidence>
<feature type="transmembrane region" description="Helical" evidence="7">
    <location>
        <begin position="275"/>
        <end position="295"/>
    </location>
</feature>
<protein>
    <recommendedName>
        <fullName evidence="8">Major facilitator superfamily (MFS) profile domain-containing protein</fullName>
    </recommendedName>
</protein>
<keyword evidence="10" id="KW-1185">Reference proteome</keyword>
<feature type="domain" description="Major facilitator superfamily (MFS) profile" evidence="8">
    <location>
        <begin position="1"/>
        <end position="438"/>
    </location>
</feature>
<evidence type="ECO:0000313" key="9">
    <source>
        <dbReference type="EMBL" id="TQB70025.1"/>
    </source>
</evidence>
<dbReference type="EMBL" id="VIFY01000125">
    <property type="protein sequence ID" value="TQB70025.1"/>
    <property type="molecule type" value="Genomic_DNA"/>
</dbReference>
<sequence length="470" mass="50603">MALESGQEIIRSRLGKLLGWVRLVVICLTFFIDIGSMGMCTIALPTIQKDLGFTQETLQWVLTAYSLTSESGVAAACTIPSAQALVAQIFTDPKRQALALSGWGASGSLGFVLGPIIGGLFSSLVNWRWIFWFTLIVEGTLLVLSVFLFRQPKSESRNTSSLAEIVRRLDPWGTVSSIAGLILLVFSLTSGNQYGWSSATTLAPLIIAVVLLVVFVVVEIKVSTFPLVPRSLQSSNTLQLSCAMAALTYGVWQGANYVLTLELQDLGFSSLQTAIRFLPLGGTALLVNMIVPHLLQPVGTRLLLVIAWILALAGVLLLVFIDKKSDYWRFCFPGMILYIAGVGTVYFVSMVMAIVSMPKEHHGSVAGVYNMVLNIGGAVLGTAVMTVIIDSVEANHGGEKSHAAHMDGYHAALYTTVGFSGLGVLIAVVMYFLLSRKKEDGSDKEEPGERVDIDTKAEPQSSSDCTDADP</sequence>
<dbReference type="PANTHER" id="PTHR42718:SF9">
    <property type="entry name" value="MAJOR FACILITATOR SUPERFAMILY MULTIDRUG TRANSPORTER MFSC"/>
    <property type="match status" value="1"/>
</dbReference>
<dbReference type="Gene3D" id="1.20.1720.10">
    <property type="entry name" value="Multidrug resistance protein D"/>
    <property type="match status" value="2"/>
</dbReference>
<dbReference type="CDD" id="cd17321">
    <property type="entry name" value="MFS_MMR_MDR_like"/>
    <property type="match status" value="1"/>
</dbReference>
<feature type="transmembrane region" description="Helical" evidence="7">
    <location>
        <begin position="194"/>
        <end position="218"/>
    </location>
</feature>
<feature type="transmembrane region" description="Helical" evidence="7">
    <location>
        <begin position="20"/>
        <end position="44"/>
    </location>
</feature>
<evidence type="ECO:0000256" key="1">
    <source>
        <dbReference type="ARBA" id="ARBA00004141"/>
    </source>
</evidence>
<dbReference type="PANTHER" id="PTHR42718">
    <property type="entry name" value="MAJOR FACILITATOR SUPERFAMILY MULTIDRUG TRANSPORTER MFSC"/>
    <property type="match status" value="1"/>
</dbReference>
<keyword evidence="5 7" id="KW-0472">Membrane</keyword>
<evidence type="ECO:0000256" key="6">
    <source>
        <dbReference type="SAM" id="MobiDB-lite"/>
    </source>
</evidence>
<dbReference type="GO" id="GO:0016020">
    <property type="term" value="C:membrane"/>
    <property type="evidence" value="ECO:0007669"/>
    <property type="project" value="UniProtKB-SubCell"/>
</dbReference>
<organism evidence="9 10">
    <name type="scientific">Monascus purpureus</name>
    <name type="common">Red mold</name>
    <name type="synonym">Monascus anka</name>
    <dbReference type="NCBI Taxonomy" id="5098"/>
    <lineage>
        <taxon>Eukaryota</taxon>
        <taxon>Fungi</taxon>
        <taxon>Dikarya</taxon>
        <taxon>Ascomycota</taxon>
        <taxon>Pezizomycotina</taxon>
        <taxon>Eurotiomycetes</taxon>
        <taxon>Eurotiomycetidae</taxon>
        <taxon>Eurotiales</taxon>
        <taxon>Aspergillaceae</taxon>
        <taxon>Monascus</taxon>
    </lineage>
</organism>
<evidence type="ECO:0000259" key="8">
    <source>
        <dbReference type="PROSITE" id="PS50850"/>
    </source>
</evidence>
<feature type="compositionally biased region" description="Polar residues" evidence="6">
    <location>
        <begin position="458"/>
        <end position="470"/>
    </location>
</feature>
<dbReference type="PROSITE" id="PS50850">
    <property type="entry name" value="MFS"/>
    <property type="match status" value="1"/>
</dbReference>
<accession>A0A507QS29</accession>
<dbReference type="InterPro" id="IPR020846">
    <property type="entry name" value="MFS_dom"/>
</dbReference>
<dbReference type="Pfam" id="PF07690">
    <property type="entry name" value="MFS_1"/>
    <property type="match status" value="1"/>
</dbReference>
<evidence type="ECO:0000256" key="3">
    <source>
        <dbReference type="ARBA" id="ARBA00022692"/>
    </source>
</evidence>
<evidence type="ECO:0000313" key="10">
    <source>
        <dbReference type="Proteomes" id="UP000319663"/>
    </source>
</evidence>
<feature type="compositionally biased region" description="Basic and acidic residues" evidence="6">
    <location>
        <begin position="439"/>
        <end position="457"/>
    </location>
</feature>
<feature type="transmembrane region" description="Helical" evidence="7">
    <location>
        <begin position="302"/>
        <end position="321"/>
    </location>
</feature>
<feature type="transmembrane region" description="Helical" evidence="7">
    <location>
        <begin position="367"/>
        <end position="389"/>
    </location>
</feature>
<name>A0A507QS29_MONPU</name>
<evidence type="ECO:0000256" key="2">
    <source>
        <dbReference type="ARBA" id="ARBA00022448"/>
    </source>
</evidence>
<proteinExistence type="predicted"/>
<comment type="subcellular location">
    <subcellularLocation>
        <location evidence="1">Membrane</location>
        <topology evidence="1">Multi-pass membrane protein</topology>
    </subcellularLocation>
</comment>
<evidence type="ECO:0000256" key="4">
    <source>
        <dbReference type="ARBA" id="ARBA00022989"/>
    </source>
</evidence>
<feature type="region of interest" description="Disordered" evidence="6">
    <location>
        <begin position="439"/>
        <end position="470"/>
    </location>
</feature>
<evidence type="ECO:0000256" key="7">
    <source>
        <dbReference type="SAM" id="Phobius"/>
    </source>
</evidence>
<feature type="transmembrane region" description="Helical" evidence="7">
    <location>
        <begin position="169"/>
        <end position="188"/>
    </location>
</feature>
<keyword evidence="4 7" id="KW-1133">Transmembrane helix</keyword>
<keyword evidence="2" id="KW-0813">Transport</keyword>
<dbReference type="STRING" id="5098.A0A507QS29"/>
<feature type="transmembrane region" description="Helical" evidence="7">
    <location>
        <begin position="98"/>
        <end position="117"/>
    </location>
</feature>
<dbReference type="InterPro" id="IPR036259">
    <property type="entry name" value="MFS_trans_sf"/>
</dbReference>
<dbReference type="AlphaFoldDB" id="A0A507QS29"/>
<reference evidence="9 10" key="1">
    <citation type="submission" date="2019-06" db="EMBL/GenBank/DDBJ databases">
        <title>Wine fermentation using esterase from Monascus purpureus.</title>
        <authorList>
            <person name="Geng C."/>
            <person name="Zhang Y."/>
        </authorList>
    </citation>
    <scope>NUCLEOTIDE SEQUENCE [LARGE SCALE GENOMIC DNA]</scope>
    <source>
        <strain evidence="9">HQ1</strain>
    </source>
</reference>
<feature type="transmembrane region" description="Helical" evidence="7">
    <location>
        <begin position="409"/>
        <end position="434"/>
    </location>
</feature>
<comment type="caution">
    <text evidence="9">The sequence shown here is derived from an EMBL/GenBank/DDBJ whole genome shotgun (WGS) entry which is preliminary data.</text>
</comment>
<dbReference type="InterPro" id="IPR011701">
    <property type="entry name" value="MFS"/>
</dbReference>